<dbReference type="CDD" id="cd00146">
    <property type="entry name" value="PKD"/>
    <property type="match status" value="1"/>
</dbReference>
<dbReference type="SUPFAM" id="SSF49299">
    <property type="entry name" value="PKD domain"/>
    <property type="match status" value="4"/>
</dbReference>
<evidence type="ECO:0000259" key="1">
    <source>
        <dbReference type="SMART" id="SM00089"/>
    </source>
</evidence>
<protein>
    <submittedName>
        <fullName evidence="2">LVIVD repeat-containing protein</fullName>
    </submittedName>
</protein>
<accession>A0A075GZ98</accession>
<organism evidence="2">
    <name type="scientific">uncultured marine group II/III euryarchaeote KM3_205_C10</name>
    <dbReference type="NCBI Taxonomy" id="1456424"/>
    <lineage>
        <taxon>Archaea</taxon>
        <taxon>Methanobacteriati</taxon>
        <taxon>Methanobacteriota</taxon>
        <taxon>environmental samples</taxon>
    </lineage>
</organism>
<evidence type="ECO:0000313" key="2">
    <source>
        <dbReference type="EMBL" id="AIF07592.1"/>
    </source>
</evidence>
<dbReference type="InterPro" id="IPR013211">
    <property type="entry name" value="LVIVD"/>
</dbReference>
<dbReference type="Pfam" id="PF08309">
    <property type="entry name" value="LVIVD"/>
    <property type="match status" value="12"/>
</dbReference>
<dbReference type="InterPro" id="IPR035986">
    <property type="entry name" value="PKD_dom_sf"/>
</dbReference>
<dbReference type="InterPro" id="IPR013783">
    <property type="entry name" value="Ig-like_fold"/>
</dbReference>
<dbReference type="PANTHER" id="PTHR47197:SF3">
    <property type="entry name" value="DIHYDRO-HEME D1 DEHYDROGENASE"/>
    <property type="match status" value="1"/>
</dbReference>
<dbReference type="InterPro" id="IPR011044">
    <property type="entry name" value="Quino_amine_DH_bsu"/>
</dbReference>
<dbReference type="SUPFAM" id="SSF50969">
    <property type="entry name" value="YVTN repeat-like/Quinoprotein amine dehydrogenase"/>
    <property type="match status" value="1"/>
</dbReference>
<dbReference type="SMART" id="SM00089">
    <property type="entry name" value="PKD"/>
    <property type="match status" value="3"/>
</dbReference>
<dbReference type="Gene3D" id="2.60.40.10">
    <property type="entry name" value="Immunoglobulins"/>
    <property type="match status" value="3"/>
</dbReference>
<dbReference type="InterPro" id="IPR022409">
    <property type="entry name" value="PKD/Chitinase_dom"/>
</dbReference>
<dbReference type="InterPro" id="IPR015943">
    <property type="entry name" value="WD40/YVTN_repeat-like_dom_sf"/>
</dbReference>
<dbReference type="PANTHER" id="PTHR47197">
    <property type="entry name" value="PROTEIN NIRF"/>
    <property type="match status" value="1"/>
</dbReference>
<feature type="domain" description="PKD/Chitinase" evidence="1">
    <location>
        <begin position="888"/>
        <end position="970"/>
    </location>
</feature>
<proteinExistence type="predicted"/>
<dbReference type="InterPro" id="IPR011048">
    <property type="entry name" value="Haem_d1_sf"/>
</dbReference>
<dbReference type="AlphaFoldDB" id="A0A075GZ98"/>
<dbReference type="InterPro" id="IPR051200">
    <property type="entry name" value="Host-pathogen_enzymatic-act"/>
</dbReference>
<dbReference type="EMBL" id="KF900807">
    <property type="protein sequence ID" value="AIF07592.1"/>
    <property type="molecule type" value="Genomic_DNA"/>
</dbReference>
<name>A0A075GZ98_9EURY</name>
<feature type="domain" description="PKD/Chitinase" evidence="1">
    <location>
        <begin position="629"/>
        <end position="711"/>
    </location>
</feature>
<sequence length="1012" mass="109228">MVVSLPRWWFLLLVVITVVALLALLPPAAGEGPTAELSWVTAALPGTPSDMVVRDDHAYLAVGSGLLVLDISEASNPRELSFLPLVNGAGLVGVSGDYACVVDTQGIRIFNITNPAEPQEMGNLSIEGEIRYLAMGQDYVYLTVAYYVVDLEKWEYSLAVVDISDPRAPRVVGNYEAPVGIFDMTVAGDYVYLADGWGLRIIDVSDPEEPEVEGTYITSNRTFGVDVVDDFAYVTDFYGLRIINISDPTDPQEVGYNDTLGYTLGVEVSGDLAYLAAISNVIVVDISNSSDPQEIGRNDTFRYLGNQVIVGDRLYLVDYYTGFHLLDITDPTEPRGLGRYDEFGSAFEIVGIGEHLYIADGAGGLEIVDISEPVDPQETGRADTPGTTNGVAVSGTHAYVADLEGGFRIIDVSDPAAPVEVANLTLPSDAYGVTLSGSYAYVADWEGGLRIIDVSDPAEPTEVGNVSTPGGAYDVTVAGSYAYVAAVKQGLRVIDISDPTESLEVGSYDTPGRAYHVALADDYAYVADYEAGLRIINISDPTNLSEVGSFDTPGKARGVAVEGAYAYVADGPGGLRVIDVSNPASPYEVGHYETLDSYHVVVAGGTLYVAAGGAQLQVLHLNFLPVASIDVISLHLANETEPVTFNGSGSDLDGSITVYQWRSDIDGPLGNASSFSNASLSPGNHTIYFKVQDNEGAWSAEATASLDINAIPLAFVDYILPSIAEEGEEVSFWGYGSDDGNITAFQWRSDIDGNLSTNDSFRTASLSPGLHTIYLKVMDDYGVWSEEASVELEIYWKLTAFIDEISPNSTNKGEEVYFEGHGVGQYEIISYQWRSSLNGFLSIGTNFTSTSLFAGNHTIYLKVRDSEGEWSPEASASLHINFPPEAHILSIEPSPVIEGDNVTLEGVGSDSDGRVVAYQWESDLDGPLGDSPTIVIDTLRIGRHNLTLRVQDNEGMWSVSPQKRLSVLERLDDEVEVPSSEDDGELPFPGVPWLLLTFLLVLRWRRSRCCPR</sequence>
<dbReference type="SUPFAM" id="SSF51004">
    <property type="entry name" value="C-terminal (heme d1) domain of cytochrome cd1-nitrite reductase"/>
    <property type="match status" value="1"/>
</dbReference>
<feature type="domain" description="PKD/Chitinase" evidence="1">
    <location>
        <begin position="716"/>
        <end position="797"/>
    </location>
</feature>
<reference evidence="2" key="1">
    <citation type="journal article" date="2014" name="Genome Biol. Evol.">
        <title>Pangenome evidence for extensive interdomain horizontal transfer affecting lineage core and shell genes in uncultured planktonic thaumarchaeota and euryarchaeota.</title>
        <authorList>
            <person name="Deschamps P."/>
            <person name="Zivanovic Y."/>
            <person name="Moreira D."/>
            <person name="Rodriguez-Valera F."/>
            <person name="Lopez-Garcia P."/>
        </authorList>
    </citation>
    <scope>NUCLEOTIDE SEQUENCE</scope>
</reference>
<dbReference type="Gene3D" id="2.130.10.10">
    <property type="entry name" value="YVTN repeat-like/Quinoprotein amine dehydrogenase"/>
    <property type="match status" value="1"/>
</dbReference>